<evidence type="ECO:0000256" key="1">
    <source>
        <dbReference type="SAM" id="MobiDB-lite"/>
    </source>
</evidence>
<accession>A0A1B9GV75</accession>
<feature type="region of interest" description="Disordered" evidence="1">
    <location>
        <begin position="40"/>
        <end position="59"/>
    </location>
</feature>
<gene>
    <name evidence="2" type="ORF">I316_03471</name>
</gene>
<dbReference type="EMBL" id="KV700123">
    <property type="protein sequence ID" value="OCF34924.1"/>
    <property type="molecule type" value="Genomic_DNA"/>
</dbReference>
<organism evidence="2 3">
    <name type="scientific">Kwoniella heveanensis BCC8398</name>
    <dbReference type="NCBI Taxonomy" id="1296120"/>
    <lineage>
        <taxon>Eukaryota</taxon>
        <taxon>Fungi</taxon>
        <taxon>Dikarya</taxon>
        <taxon>Basidiomycota</taxon>
        <taxon>Agaricomycotina</taxon>
        <taxon>Tremellomycetes</taxon>
        <taxon>Tremellales</taxon>
        <taxon>Cryptococcaceae</taxon>
        <taxon>Kwoniella</taxon>
    </lineage>
</organism>
<proteinExistence type="predicted"/>
<dbReference type="OrthoDB" id="4793326at2759"/>
<dbReference type="Proteomes" id="UP000092666">
    <property type="component" value="Unassembled WGS sequence"/>
</dbReference>
<dbReference type="AlphaFoldDB" id="A0A1B9GV75"/>
<name>A0A1B9GV75_9TREE</name>
<reference evidence="3" key="2">
    <citation type="submission" date="2013-12" db="EMBL/GenBank/DDBJ databases">
        <title>Evolution of pathogenesis and genome organization in the Tremellales.</title>
        <authorList>
            <person name="Cuomo C."/>
            <person name="Litvintseva A."/>
            <person name="Heitman J."/>
            <person name="Chen Y."/>
            <person name="Sun S."/>
            <person name="Springer D."/>
            <person name="Dromer F."/>
            <person name="Young S."/>
            <person name="Zeng Q."/>
            <person name="Chapman S."/>
            <person name="Gujja S."/>
            <person name="Saif S."/>
            <person name="Birren B."/>
        </authorList>
    </citation>
    <scope>NUCLEOTIDE SEQUENCE [LARGE SCALE GENOMIC DNA]</scope>
    <source>
        <strain evidence="3">BCC8398</strain>
    </source>
</reference>
<keyword evidence="3" id="KW-1185">Reference proteome</keyword>
<sequence>MFASPSSSPDLPTDLTSTVAMVSSVPTILVLLASSLSQVTARPRPVSDENDSSSSSSGSFADYKFDPSAYEISDSDPSSSNLTVLSALDDAQFLAATWVPPTEVQTSPPSHRPFWITSDIDNCPYPNRTAFPVYPMPTDNYSEVINEPTLALWQAFRMDEWIQQAFDNCPAALAATVVGSNGQTAESFSTSLGRLMLGRTKDASFAPICNDFRCSWSTNGDASIRGQIFVQEQLPDVWDGMDDDHIEAYRRWYAMTALTNIWDYSQATSSALNLAVNVVNSELPTLINTFMPDYVAATAPPSPLGPFLDIINTIATFTPFGSFVNIAVTVAKSLADVDPTGAAKPNQLKVSEVNPDAVKYGETMSKEDRTALAKRMTLRRKALSTGVSNAILLTKQIGLLVGAVNDDGTPAHWDPVMPVKWAELSSQFGSVIASVATNLQTVNQARLNGDPQASGGYLDMVIGGLFSEWSNSGSTISALSLQNVLPMYVAYIEDKVFQNIMKNQQLWLLKRSTGDSESCSSMLVPDNWEGIACAESADNSTWYNYIPYMTDFAIEVDANTYTHGISKDFWATSLTQNQQKYNLLTQDNLNALRGSLTRDSYPASLADIYAQAEDCHQATNSALFQDGNGPTANCDGTSPMQLWPDAFDADGDFALDPTQLSCHWNIPIVEPSLGSTSCLNEQTDSTTGNPYYFIHGGDASGQCDVVFNGINGWREDCAGCWCE</sequence>
<evidence type="ECO:0000313" key="3">
    <source>
        <dbReference type="Proteomes" id="UP000092666"/>
    </source>
</evidence>
<protein>
    <submittedName>
        <fullName evidence="2">Uncharacterized protein</fullName>
    </submittedName>
</protein>
<evidence type="ECO:0000313" key="2">
    <source>
        <dbReference type="EMBL" id="OCF34924.1"/>
    </source>
</evidence>
<reference evidence="2 3" key="1">
    <citation type="submission" date="2013-07" db="EMBL/GenBank/DDBJ databases">
        <title>The Genome Sequence of Cryptococcus heveanensis BCC8398.</title>
        <authorList>
            <consortium name="The Broad Institute Genome Sequencing Platform"/>
            <person name="Cuomo C."/>
            <person name="Litvintseva A."/>
            <person name="Chen Y."/>
            <person name="Heitman J."/>
            <person name="Sun S."/>
            <person name="Springer D."/>
            <person name="Dromer F."/>
            <person name="Young S.K."/>
            <person name="Zeng Q."/>
            <person name="Gargeya S."/>
            <person name="Fitzgerald M."/>
            <person name="Abouelleil A."/>
            <person name="Alvarado L."/>
            <person name="Berlin A.M."/>
            <person name="Chapman S.B."/>
            <person name="Dewar J."/>
            <person name="Goldberg J."/>
            <person name="Griggs A."/>
            <person name="Gujja S."/>
            <person name="Hansen M."/>
            <person name="Howarth C."/>
            <person name="Imamovic A."/>
            <person name="Larimer J."/>
            <person name="McCowan C."/>
            <person name="Murphy C."/>
            <person name="Pearson M."/>
            <person name="Priest M."/>
            <person name="Roberts A."/>
            <person name="Saif S."/>
            <person name="Shea T."/>
            <person name="Sykes S."/>
            <person name="Wortman J."/>
            <person name="Nusbaum C."/>
            <person name="Birren B."/>
        </authorList>
    </citation>
    <scope>NUCLEOTIDE SEQUENCE [LARGE SCALE GENOMIC DNA]</scope>
    <source>
        <strain evidence="2 3">BCC8398</strain>
    </source>
</reference>